<protein>
    <submittedName>
        <fullName evidence="2">Uncharacterized protein</fullName>
    </submittedName>
</protein>
<accession>A0A843WG53</accession>
<evidence type="ECO:0000256" key="1">
    <source>
        <dbReference type="SAM" id="MobiDB-lite"/>
    </source>
</evidence>
<evidence type="ECO:0000313" key="3">
    <source>
        <dbReference type="Proteomes" id="UP000652761"/>
    </source>
</evidence>
<gene>
    <name evidence="2" type="ORF">Taro_036371</name>
</gene>
<dbReference type="AlphaFoldDB" id="A0A843WG53"/>
<organism evidence="2 3">
    <name type="scientific">Colocasia esculenta</name>
    <name type="common">Wild taro</name>
    <name type="synonym">Arum esculentum</name>
    <dbReference type="NCBI Taxonomy" id="4460"/>
    <lineage>
        <taxon>Eukaryota</taxon>
        <taxon>Viridiplantae</taxon>
        <taxon>Streptophyta</taxon>
        <taxon>Embryophyta</taxon>
        <taxon>Tracheophyta</taxon>
        <taxon>Spermatophyta</taxon>
        <taxon>Magnoliopsida</taxon>
        <taxon>Liliopsida</taxon>
        <taxon>Araceae</taxon>
        <taxon>Aroideae</taxon>
        <taxon>Colocasieae</taxon>
        <taxon>Colocasia</taxon>
    </lineage>
</organism>
<dbReference type="EMBL" id="NMUH01003063">
    <property type="protein sequence ID" value="MQM03585.1"/>
    <property type="molecule type" value="Genomic_DNA"/>
</dbReference>
<name>A0A843WG53_COLES</name>
<sequence length="143" mass="15998">MQRPTGCDGRGSQGAYKKTPRSSSLWGLGLGGRYVASENFGELTEFSFVLFLLEIVRLLGEWGSTEQGAWLVKLLEIFGSVLLVLYLPLFREEFCGGIRGGLLPPFWVSEDGILRTSKDQGLLLICTWRDLHKEWNMEIGLGI</sequence>
<feature type="region of interest" description="Disordered" evidence="1">
    <location>
        <begin position="1"/>
        <end position="21"/>
    </location>
</feature>
<proteinExistence type="predicted"/>
<comment type="caution">
    <text evidence="2">The sequence shown here is derived from an EMBL/GenBank/DDBJ whole genome shotgun (WGS) entry which is preliminary data.</text>
</comment>
<dbReference type="Proteomes" id="UP000652761">
    <property type="component" value="Unassembled WGS sequence"/>
</dbReference>
<keyword evidence="3" id="KW-1185">Reference proteome</keyword>
<evidence type="ECO:0000313" key="2">
    <source>
        <dbReference type="EMBL" id="MQM03585.1"/>
    </source>
</evidence>
<reference evidence="2" key="1">
    <citation type="submission" date="2017-07" db="EMBL/GenBank/DDBJ databases">
        <title>Taro Niue Genome Assembly and Annotation.</title>
        <authorList>
            <person name="Atibalentja N."/>
            <person name="Keating K."/>
            <person name="Fields C.J."/>
        </authorList>
    </citation>
    <scope>NUCLEOTIDE SEQUENCE</scope>
    <source>
        <strain evidence="2">Niue_2</strain>
        <tissue evidence="2">Leaf</tissue>
    </source>
</reference>